<evidence type="ECO:0000256" key="7">
    <source>
        <dbReference type="SAM" id="Phobius"/>
    </source>
</evidence>
<feature type="transmembrane region" description="Helical" evidence="7">
    <location>
        <begin position="145"/>
        <end position="163"/>
    </location>
</feature>
<feature type="compositionally biased region" description="Low complexity" evidence="6">
    <location>
        <begin position="204"/>
        <end position="232"/>
    </location>
</feature>
<dbReference type="GO" id="GO:0016020">
    <property type="term" value="C:membrane"/>
    <property type="evidence" value="ECO:0007669"/>
    <property type="project" value="UniProtKB-SubCell"/>
</dbReference>
<comment type="caution">
    <text evidence="9">The sequence shown here is derived from an EMBL/GenBank/DDBJ whole genome shotgun (WGS) entry which is preliminary data.</text>
</comment>
<evidence type="ECO:0000256" key="3">
    <source>
        <dbReference type="ARBA" id="ARBA00022989"/>
    </source>
</evidence>
<reference evidence="9" key="1">
    <citation type="submission" date="2021-12" db="EMBL/GenBank/DDBJ databases">
        <title>Prjna785345.</title>
        <authorList>
            <person name="Rujirawat T."/>
            <person name="Krajaejun T."/>
        </authorList>
    </citation>
    <scope>NUCLEOTIDE SEQUENCE</scope>
    <source>
        <strain evidence="9">Pi057C3</strain>
    </source>
</reference>
<dbReference type="PANTHER" id="PTHR12680">
    <property type="entry name" value="PUTATIVE HOMEODOMAIN TRANSCRIPTION FACTOR PHTF"/>
    <property type="match status" value="1"/>
</dbReference>
<keyword evidence="10" id="KW-1185">Reference proteome</keyword>
<feature type="compositionally biased region" description="Basic and acidic residues" evidence="6">
    <location>
        <begin position="37"/>
        <end position="47"/>
    </location>
</feature>
<accession>A0AAD5M7S7</accession>
<feature type="compositionally biased region" description="Low complexity" evidence="6">
    <location>
        <begin position="12"/>
        <end position="24"/>
    </location>
</feature>
<protein>
    <recommendedName>
        <fullName evidence="8">PHTF1/2 N-terminal domain-containing protein</fullName>
    </recommendedName>
</protein>
<evidence type="ECO:0000313" key="9">
    <source>
        <dbReference type="EMBL" id="KAJ0407704.1"/>
    </source>
</evidence>
<feature type="region of interest" description="Disordered" evidence="6">
    <location>
        <begin position="1"/>
        <end position="47"/>
    </location>
</feature>
<comment type="subcellular location">
    <subcellularLocation>
        <location evidence="1">Membrane</location>
        <topology evidence="1">Multi-pass membrane protein</topology>
    </subcellularLocation>
</comment>
<sequence length="652" mass="71297">MDDDGAGAAYMTPTTSPTTSPRSSPSKRMRGSHRFSRRESADDNGVRHRLKSEIHLTRELFDHDLVKGSAYFHTKPANHDRRIVKQGMRRALLLPFHAPYWRQKAIGAHAWFYEISTALYVLHGLAMLVYFAGPAQLSELNTLEVSLPIGLLLVVAGGYGRVIGTLQAGGAGDASDSPGVKLHSPTKSHSMTSLASPPSSPVRAAGEANGAAESAGSMDAATGGSATALASDLAESEGSDSTNSEDESGNSSSSSDETMPEEHPSASAVAPSEPGSMPPTPNGLPVTPRSHRASDAVDHVARRRVTVCVWEHGIARKKAMSVAELRNTILAKVKATPPREIYRKIAMASATTLSLVPVSMRLIIKCQELNCLSALDDPDDAVERAFLWWQQWLSMDRSVASLVAAVPFASTLISLSCMLCTYHLASIVFSALADAEVTYHRRLMYAKCFTALTSSRRSRANNLPHFRLKNVVNIKAWISLRGGRTWLKRQGRQRAADEIVSTSFLINMVLLAIMGIQAVSETGGVGHVQNLLRFEVTMWCLLGSIFMLRFMMLGSNINRKYQNTSLLLTEQMNLYLRLLVKPHKKEKLLVSNNVLKLASKLLKELNSPNKVSGLTMNPLLYNVTRVVVLSAFSSTASEFFGFKLKLWKMKHI</sequence>
<dbReference type="AlphaFoldDB" id="A0AAD5M7S7"/>
<keyword evidence="2 7" id="KW-0812">Transmembrane</keyword>
<evidence type="ECO:0000256" key="5">
    <source>
        <dbReference type="ARBA" id="ARBA00023180"/>
    </source>
</evidence>
<evidence type="ECO:0000259" key="8">
    <source>
        <dbReference type="Pfam" id="PF12129"/>
    </source>
</evidence>
<feature type="compositionally biased region" description="Polar residues" evidence="6">
    <location>
        <begin position="185"/>
        <end position="197"/>
    </location>
</feature>
<dbReference type="PANTHER" id="PTHR12680:SF6">
    <property type="entry name" value="PROTEIN PHTF"/>
    <property type="match status" value="1"/>
</dbReference>
<gene>
    <name evidence="9" type="ORF">P43SY_009041</name>
</gene>
<evidence type="ECO:0000256" key="2">
    <source>
        <dbReference type="ARBA" id="ARBA00022692"/>
    </source>
</evidence>
<feature type="compositionally biased region" description="Acidic residues" evidence="6">
    <location>
        <begin position="234"/>
        <end position="248"/>
    </location>
</feature>
<evidence type="ECO:0000313" key="10">
    <source>
        <dbReference type="Proteomes" id="UP001209570"/>
    </source>
</evidence>
<dbReference type="InterPro" id="IPR039775">
    <property type="entry name" value="PHTF1/2"/>
</dbReference>
<feature type="region of interest" description="Disordered" evidence="6">
    <location>
        <begin position="170"/>
        <end position="296"/>
    </location>
</feature>
<organism evidence="9 10">
    <name type="scientific">Pythium insidiosum</name>
    <name type="common">Pythiosis disease agent</name>
    <dbReference type="NCBI Taxonomy" id="114742"/>
    <lineage>
        <taxon>Eukaryota</taxon>
        <taxon>Sar</taxon>
        <taxon>Stramenopiles</taxon>
        <taxon>Oomycota</taxon>
        <taxon>Peronosporomycetes</taxon>
        <taxon>Pythiales</taxon>
        <taxon>Pythiaceae</taxon>
        <taxon>Pythium</taxon>
    </lineage>
</organism>
<feature type="transmembrane region" description="Helical" evidence="7">
    <location>
        <begin position="531"/>
        <end position="552"/>
    </location>
</feature>
<evidence type="ECO:0000256" key="6">
    <source>
        <dbReference type="SAM" id="MobiDB-lite"/>
    </source>
</evidence>
<evidence type="ECO:0000256" key="4">
    <source>
        <dbReference type="ARBA" id="ARBA00023136"/>
    </source>
</evidence>
<dbReference type="Proteomes" id="UP001209570">
    <property type="component" value="Unassembled WGS sequence"/>
</dbReference>
<keyword evidence="5" id="KW-0325">Glycoprotein</keyword>
<evidence type="ECO:0000256" key="1">
    <source>
        <dbReference type="ARBA" id="ARBA00004141"/>
    </source>
</evidence>
<dbReference type="EMBL" id="JAKCXM010000018">
    <property type="protein sequence ID" value="KAJ0407704.1"/>
    <property type="molecule type" value="Genomic_DNA"/>
</dbReference>
<name>A0AAD5M7S7_PYTIN</name>
<dbReference type="InterPro" id="IPR021980">
    <property type="entry name" value="PHTF1/2_N"/>
</dbReference>
<keyword evidence="3 7" id="KW-1133">Transmembrane helix</keyword>
<dbReference type="GO" id="GO:0005783">
    <property type="term" value="C:endoplasmic reticulum"/>
    <property type="evidence" value="ECO:0007669"/>
    <property type="project" value="InterPro"/>
</dbReference>
<feature type="transmembrane region" description="Helical" evidence="7">
    <location>
        <begin position="111"/>
        <end position="133"/>
    </location>
</feature>
<dbReference type="Pfam" id="PF12129">
    <property type="entry name" value="PHTF1-2_N"/>
    <property type="match status" value="1"/>
</dbReference>
<feature type="domain" description="PHTF1/2 N-terminal" evidence="8">
    <location>
        <begin position="44"/>
        <end position="165"/>
    </location>
</feature>
<feature type="transmembrane region" description="Helical" evidence="7">
    <location>
        <begin position="499"/>
        <end position="519"/>
    </location>
</feature>
<feature type="compositionally biased region" description="Basic residues" evidence="6">
    <location>
        <begin position="25"/>
        <end position="36"/>
    </location>
</feature>
<keyword evidence="4 7" id="KW-0472">Membrane</keyword>
<proteinExistence type="predicted"/>